<reference evidence="1 2" key="1">
    <citation type="submission" date="2024-10" db="EMBL/GenBank/DDBJ databases">
        <title>The Natural Products Discovery Center: Release of the First 8490 Sequenced Strains for Exploring Actinobacteria Biosynthetic Diversity.</title>
        <authorList>
            <person name="Kalkreuter E."/>
            <person name="Kautsar S.A."/>
            <person name="Yang D."/>
            <person name="Bader C.D."/>
            <person name="Teijaro C.N."/>
            <person name="Fluegel L."/>
            <person name="Davis C.M."/>
            <person name="Simpson J.R."/>
            <person name="Lauterbach L."/>
            <person name="Steele A.D."/>
            <person name="Gui C."/>
            <person name="Meng S."/>
            <person name="Li G."/>
            <person name="Viehrig K."/>
            <person name="Ye F."/>
            <person name="Su P."/>
            <person name="Kiefer A.F."/>
            <person name="Nichols A."/>
            <person name="Cepeda A.J."/>
            <person name="Yan W."/>
            <person name="Fan B."/>
            <person name="Jiang Y."/>
            <person name="Adhikari A."/>
            <person name="Zheng C.-J."/>
            <person name="Schuster L."/>
            <person name="Cowan T.M."/>
            <person name="Smanski M.J."/>
            <person name="Chevrette M.G."/>
            <person name="De Carvalho L.P.S."/>
            <person name="Shen B."/>
        </authorList>
    </citation>
    <scope>NUCLEOTIDE SEQUENCE [LARGE SCALE GENOMIC DNA]</scope>
    <source>
        <strain evidence="1 2">NPDC017990</strain>
    </source>
</reference>
<protein>
    <submittedName>
        <fullName evidence="1">Uncharacterized protein</fullName>
    </submittedName>
</protein>
<name>A0ABW7QIP2_9ACTN</name>
<dbReference type="EMBL" id="JBIRGQ010000001">
    <property type="protein sequence ID" value="MFH8544119.1"/>
    <property type="molecule type" value="Genomic_DNA"/>
</dbReference>
<keyword evidence="2" id="KW-1185">Reference proteome</keyword>
<proteinExistence type="predicted"/>
<gene>
    <name evidence="1" type="ORF">ACH4F9_03790</name>
</gene>
<accession>A0ABW7QIP2</accession>
<evidence type="ECO:0000313" key="1">
    <source>
        <dbReference type="EMBL" id="MFH8544119.1"/>
    </source>
</evidence>
<comment type="caution">
    <text evidence="1">The sequence shown here is derived from an EMBL/GenBank/DDBJ whole genome shotgun (WGS) entry which is preliminary data.</text>
</comment>
<sequence length="145" mass="15750">MTYDPLDVMFRRIDLTQAMEDQFGTSRVWPLHLRAAHAQLEQLRRLIGDAHYETFTDCALEAVRRREAGQGQGELHSHYLGRELHQQGLALGEGAAQVAWGIACGLTVLLDDDQYEKVITAAAVGCRTSTAGTCPAPGATGASLN</sequence>
<dbReference type="Proteomes" id="UP001610818">
    <property type="component" value="Unassembled WGS sequence"/>
</dbReference>
<evidence type="ECO:0000313" key="2">
    <source>
        <dbReference type="Proteomes" id="UP001610818"/>
    </source>
</evidence>
<organism evidence="1 2">
    <name type="scientific">Streptomyces longisporoflavus</name>
    <dbReference type="NCBI Taxonomy" id="28044"/>
    <lineage>
        <taxon>Bacteria</taxon>
        <taxon>Bacillati</taxon>
        <taxon>Actinomycetota</taxon>
        <taxon>Actinomycetes</taxon>
        <taxon>Kitasatosporales</taxon>
        <taxon>Streptomycetaceae</taxon>
        <taxon>Streptomyces</taxon>
    </lineage>
</organism>
<dbReference type="RefSeq" id="WP_397707479.1">
    <property type="nucleotide sequence ID" value="NZ_JBIRGN010000001.1"/>
</dbReference>